<dbReference type="EMBL" id="CP000740">
    <property type="protein sequence ID" value="ABR64369.1"/>
    <property type="molecule type" value="Genomic_DNA"/>
</dbReference>
<keyword evidence="1" id="KW-0812">Transmembrane</keyword>
<organism evidence="2 3">
    <name type="scientific">Sinorhizobium medicae (strain WSM419)</name>
    <name type="common">Ensifer medicae</name>
    <dbReference type="NCBI Taxonomy" id="366394"/>
    <lineage>
        <taxon>Bacteria</taxon>
        <taxon>Pseudomonadati</taxon>
        <taxon>Pseudomonadota</taxon>
        <taxon>Alphaproteobacteria</taxon>
        <taxon>Hyphomicrobiales</taxon>
        <taxon>Rhizobiaceae</taxon>
        <taxon>Sinorhizobium/Ensifer group</taxon>
        <taxon>Sinorhizobium</taxon>
    </lineage>
</organism>
<protein>
    <recommendedName>
        <fullName evidence="4">Transmembrane protein</fullName>
    </recommendedName>
</protein>
<dbReference type="KEGG" id="smd:Smed_5627"/>
<keyword evidence="1" id="KW-1133">Transmembrane helix</keyword>
<dbReference type="Proteomes" id="UP000001108">
    <property type="component" value="Plasmid pSMED02"/>
</dbReference>
<keyword evidence="2" id="KW-0614">Plasmid</keyword>
<name>A6UL39_SINMW</name>
<gene>
    <name evidence="2" type="ordered locus">Smed_5627</name>
</gene>
<reference evidence="2 3" key="2">
    <citation type="journal article" date="2010" name="Stand. Genomic Sci.">
        <title>Complete genome sequence of the Medicago microsymbiont Ensifer (Sinorhizobium) medicae strain WSM419.</title>
        <authorList>
            <person name="Reeve W."/>
            <person name="Chain P."/>
            <person name="O'Hara G."/>
            <person name="Ardley J."/>
            <person name="Nandesena K."/>
            <person name="Brau L."/>
            <person name="Tiwari R."/>
            <person name="Malfatti S."/>
            <person name="Kiss H."/>
            <person name="Lapidus A."/>
            <person name="Copeland A."/>
            <person name="Nolan M."/>
            <person name="Land M."/>
            <person name="Hauser L."/>
            <person name="Chang Y.J."/>
            <person name="Ivanova N."/>
            <person name="Mavromatis K."/>
            <person name="Markowitz V."/>
            <person name="Kyrpides N."/>
            <person name="Gollagher M."/>
            <person name="Yates R."/>
            <person name="Dilworth M."/>
            <person name="Howieson J."/>
        </authorList>
    </citation>
    <scope>NUCLEOTIDE SEQUENCE [LARGE SCALE GENOMIC DNA]</scope>
    <source>
        <strain evidence="2 3">WSM419</strain>
        <plasmid evidence="3">Plasmid pSMED02</plasmid>
    </source>
</reference>
<evidence type="ECO:0000313" key="2">
    <source>
        <dbReference type="EMBL" id="ABR64369.1"/>
    </source>
</evidence>
<evidence type="ECO:0008006" key="4">
    <source>
        <dbReference type="Google" id="ProtNLM"/>
    </source>
</evidence>
<geneLocation type="plasmid" evidence="2 3">
    <name>pSMED02</name>
</geneLocation>
<evidence type="ECO:0000313" key="3">
    <source>
        <dbReference type="Proteomes" id="UP000001108"/>
    </source>
</evidence>
<keyword evidence="1" id="KW-0472">Membrane</keyword>
<dbReference type="PATRIC" id="fig|366394.8.peg.2129"/>
<dbReference type="HOGENOM" id="CLU_2755738_0_0_5"/>
<evidence type="ECO:0000256" key="1">
    <source>
        <dbReference type="SAM" id="Phobius"/>
    </source>
</evidence>
<dbReference type="AlphaFoldDB" id="A6UL39"/>
<proteinExistence type="predicted"/>
<sequence length="70" mass="7332">MSSLAATEGEERAMSNFMMLVVSGAVAAVSYGVSPLLIDHPQAVDSQTDWEFSVAPYPLTAGYRAAGPDP</sequence>
<feature type="transmembrane region" description="Helical" evidence="1">
    <location>
        <begin position="17"/>
        <end position="38"/>
    </location>
</feature>
<reference evidence="3" key="1">
    <citation type="submission" date="2007-06" db="EMBL/GenBank/DDBJ databases">
        <title>Complete sequence of Sinorhizobium medicae WSM419 plasmid pSMED02.</title>
        <authorList>
            <consortium name="US DOE Joint Genome Institute"/>
            <person name="Copeland A."/>
            <person name="Lucas S."/>
            <person name="Lapidus A."/>
            <person name="Barry K."/>
            <person name="Glavina del Rio T."/>
            <person name="Dalin E."/>
            <person name="Tice H."/>
            <person name="Pitluck S."/>
            <person name="Chain P."/>
            <person name="Malfatti S."/>
            <person name="Shin M."/>
            <person name="Vergez L."/>
            <person name="Schmutz J."/>
            <person name="Larimer F."/>
            <person name="Land M."/>
            <person name="Hauser L."/>
            <person name="Kyrpides N."/>
            <person name="Mikhailova N."/>
            <person name="Reeve W.G."/>
            <person name="Richardson P."/>
        </authorList>
    </citation>
    <scope>NUCLEOTIDE SEQUENCE [LARGE SCALE GENOMIC DNA]</scope>
    <source>
        <strain evidence="3">WSM419</strain>
        <plasmid evidence="3">Plasmid pSMED02</plasmid>
    </source>
</reference>
<accession>A6UL39</accession>